<dbReference type="InterPro" id="IPR022385">
    <property type="entry name" value="Rhs_assc_core"/>
</dbReference>
<accession>A0A2S9YC05</accession>
<protein>
    <submittedName>
        <fullName evidence="5">tRNA3(Ser)-specific nuclease WapA</fullName>
        <ecNumber evidence="5">3.1.-.-</ecNumber>
    </submittedName>
</protein>
<comment type="caution">
    <text evidence="5">The sequence shown here is derived from an EMBL/GenBank/DDBJ whole genome shotgun (WGS) entry which is preliminary data.</text>
</comment>
<keyword evidence="5" id="KW-0378">Hydrolase</keyword>
<evidence type="ECO:0000259" key="3">
    <source>
        <dbReference type="Pfam" id="PF12256"/>
    </source>
</evidence>
<evidence type="ECO:0000256" key="1">
    <source>
        <dbReference type="SAM" id="MobiDB-lite"/>
    </source>
</evidence>
<dbReference type="EC" id="3.1.-.-" evidence="5"/>
<feature type="compositionally biased region" description="Polar residues" evidence="1">
    <location>
        <begin position="1205"/>
        <end position="1218"/>
    </location>
</feature>
<dbReference type="Pfam" id="PF12255">
    <property type="entry name" value="TcdB_toxin_midC"/>
    <property type="match status" value="1"/>
</dbReference>
<dbReference type="Proteomes" id="UP000238823">
    <property type="component" value="Unassembled WGS sequence"/>
</dbReference>
<sequence length="1872" mass="204981">MFSAQRCKPKVGVLDRPDLFSPVQVKLADLDGTGPADLIYLGATGCTLRYNRAGNGFAPADELAGFPPGHAAANVDVIDLEGRGTACLIWSSALEANRGLQLRYIDLVGPQKPNLLVEVDNNRGLVTRTRYASSTTFYLRDRLAGRPWATCLPYPVQVVDRVESHDQISKQKAVRYYAYHHGYHDAHEREFRGFGMVETWDTESFEAFSDGNSSLFEFEYAPSNTVEEKLHQPPVYTKTWLHTGAFVSWDRVSGIFASEYYDGDANAHALPDTAWPSGLTPAELREAARALRGRTLRSEVYALDGDPVEEPHPYTVSEANFQILALQGRGPREHDHAVFYVHAKESLGYTYDRDPADPRIGHDFVLEVDEFGTAIKSASLVYPRRVSTPHSEQTTHHVVASEATVTHDTTDPDRLRLGVPLASKSFEVVGVVLPELSLLGFEDLKTAYDGATEVAYTEDDAPPANTVEKRLLGHSRVRYYADDLSGMLSEGQIGVRALPYDTLTRALDEVQFDAVFGSLTNPPTLTLMQNEGGYVYEAGQSAGTGSLWLTSGRAVLDASKFYVATSFIDPFGNTYASTFDSHVLLPVSATDPLGNAVTVQNDYRLLTAWEVTDPNGNRGQVAFDTRGVVVKSAIMGKVGDSDGDTLAEPTSTFEYDLFSFRDSGNPTSNKSRVRVTHGDPNTDWIESYSYFGGAGQTLMVKAQAEPGLAPERDQYGELVLDQYGDPVLVDTSPVLRWIGNGRTILDNKGNPVRQYEPYYSSTHEYEDEAELVERGVSPLIHYDAIGRVTRTDFPDGTFSKVVFTPWESEQWDANDTVVDSDWYTARIGYVGGDVYLQKERRAAELAYEHRETPSKMVFDSLGRPFLGIEDLGGGTTFETKIELDIRGLPTQISDARGNIAEARTHGILGQVLETTSADAGDRQALTTILGEPLRAWDAKDQCARVTYDALRRPVDGYVQPAVGSEILLSRVIYGEALGSPQATNHRGRVYRSYDGGGEATTPGFDFKGLPTSAELKLLLDPTAKNDWTVLVNQNTIATMATAAAPSLETTVYTSSSTHDALGRVLTAITPDGSEVAYTYNQRGALKTVDCKHRGALTSTPVVAEITYDVRGRRESITHAANSTTTSYSYDPLNFRLRAIETTRASDSKKLQGLHYHHDPVGNVTDIRDDAQQTVYFQNAIVEAANSYTYDALYRLVEATGREHATQGTAQRSSTQLLPDSSAVPMANDPNALRRYTQSYTYDAVGNLETVVHAPASGTGWTRRYQYRTDGNRLVGTSAPGDSAGALYTNTATYSHTYPHDEHGNFTAMPHMSAMAWDELDQLHQCTVGSQEVYFQYAGGQRVRKYVEHAGATTEERIYLGSFELYRKRVNGALVNGTLKEEWESLHVSDDTGRILLVETHTVDDGDVVGSPTGIWRFQLSNHLGSAATEVTETGAIISYEEYHPYGTSAYRLQNSQIDVPLKRYRYTGMERDEETGLGYHSARYYAPWLGRWTASDPIGLSAGVNRYGYTNCNPIRFADPTGTSPPDAEPEAQVVHVNDRRASLRSRETALRRDEAQVAAADAANEQALRELGPKGLAEPNLDRVLVRDLLDTAAGIDAGERDIADRRAELEQDWARLQADEAVAARFATAERAVNIAGAITLGVYGTIVAAPYVAGAARWAYSNPAAAAELAEGLLFPAGIEVTGGIGFGIMAAAKTGPRLLAAGEDVVRHLDNFSNVRFADEVADVRFADEAADGASAVTGPRGSRTAINPNDSPENILALTRENESADVLASKGYDVVQNPTVSGPKNPDYRINGEIYDNYAPTTASSRNIWSTVLGKVEDEQANRLVLNLDDSAVKLDDLAKQFQTWAIPGLVEVLVVRNGSVSRLWP</sequence>
<dbReference type="NCBIfam" id="TIGR01643">
    <property type="entry name" value="YD_repeat_2x"/>
    <property type="match status" value="1"/>
</dbReference>
<feature type="domain" description="Insecticide toxin TcdB middle/N-terminal" evidence="3">
    <location>
        <begin position="69"/>
        <end position="204"/>
    </location>
</feature>
<proteinExistence type="predicted"/>
<dbReference type="CDD" id="cd13442">
    <property type="entry name" value="CDI_toxin_Bp1026b-like"/>
    <property type="match status" value="1"/>
</dbReference>
<name>A0A2S9YC05_9BACT</name>
<dbReference type="InterPro" id="IPR050708">
    <property type="entry name" value="T6SS_VgrG/RHS"/>
</dbReference>
<dbReference type="OrthoDB" id="173976at2"/>
<dbReference type="InterPro" id="IPR022044">
    <property type="entry name" value="TcdB_toxin_mid/C"/>
</dbReference>
<evidence type="ECO:0000259" key="4">
    <source>
        <dbReference type="Pfam" id="PF18451"/>
    </source>
</evidence>
<dbReference type="InterPro" id="IPR033806">
    <property type="entry name" value="CDI_toxin_Bp1026b-like"/>
</dbReference>
<evidence type="ECO:0000259" key="2">
    <source>
        <dbReference type="Pfam" id="PF12255"/>
    </source>
</evidence>
<dbReference type="Gene3D" id="2.180.10.10">
    <property type="entry name" value="RHS repeat-associated core"/>
    <property type="match status" value="1"/>
</dbReference>
<feature type="domain" description="Insecticide toxin TcdB middle/C-terminal" evidence="2">
    <location>
        <begin position="287"/>
        <end position="395"/>
    </location>
</feature>
<evidence type="ECO:0000313" key="6">
    <source>
        <dbReference type="Proteomes" id="UP000238823"/>
    </source>
</evidence>
<dbReference type="Pfam" id="PF18451">
    <property type="entry name" value="CdiA_C"/>
    <property type="match status" value="1"/>
</dbReference>
<feature type="region of interest" description="Disordered" evidence="1">
    <location>
        <begin position="1204"/>
        <end position="1227"/>
    </location>
</feature>
<dbReference type="InterPro" id="IPR006530">
    <property type="entry name" value="YD"/>
</dbReference>
<organism evidence="5 6">
    <name type="scientific">Enhygromyxa salina</name>
    <dbReference type="NCBI Taxonomy" id="215803"/>
    <lineage>
        <taxon>Bacteria</taxon>
        <taxon>Pseudomonadati</taxon>
        <taxon>Myxococcota</taxon>
        <taxon>Polyangia</taxon>
        <taxon>Nannocystales</taxon>
        <taxon>Nannocystaceae</taxon>
        <taxon>Enhygromyxa</taxon>
    </lineage>
</organism>
<dbReference type="PANTHER" id="PTHR32305:SF15">
    <property type="entry name" value="PROTEIN RHSA-RELATED"/>
    <property type="match status" value="1"/>
</dbReference>
<dbReference type="NCBIfam" id="TIGR03696">
    <property type="entry name" value="Rhs_assc_core"/>
    <property type="match status" value="1"/>
</dbReference>
<dbReference type="GO" id="GO:0016787">
    <property type="term" value="F:hydrolase activity"/>
    <property type="evidence" value="ECO:0007669"/>
    <property type="project" value="UniProtKB-KW"/>
</dbReference>
<reference evidence="5 6" key="1">
    <citation type="submission" date="2018-03" db="EMBL/GenBank/DDBJ databases">
        <title>Draft Genome Sequences of the Obligatory Marine Myxobacteria Enhygromyxa salina SWB007.</title>
        <authorList>
            <person name="Poehlein A."/>
            <person name="Moghaddam J.A."/>
            <person name="Harms H."/>
            <person name="Alanjari M."/>
            <person name="Koenig G.M."/>
            <person name="Daniel R."/>
            <person name="Schaeberle T.F."/>
        </authorList>
    </citation>
    <scope>NUCLEOTIDE SEQUENCE [LARGE SCALE GENOMIC DNA]</scope>
    <source>
        <strain evidence="5 6">SWB007</strain>
    </source>
</reference>
<dbReference type="InterPro" id="IPR022045">
    <property type="entry name" value="TcdB_toxin_mid/N"/>
</dbReference>
<dbReference type="EMBL" id="PVNL01000111">
    <property type="protein sequence ID" value="PRQ02633.1"/>
    <property type="molecule type" value="Genomic_DNA"/>
</dbReference>
<gene>
    <name evidence="5" type="primary">wapA_11</name>
    <name evidence="5" type="ORF">ENSA7_54620</name>
</gene>
<evidence type="ECO:0000313" key="5">
    <source>
        <dbReference type="EMBL" id="PRQ02633.1"/>
    </source>
</evidence>
<feature type="domain" description="tRNA nuclease CdiA C-terminal" evidence="4">
    <location>
        <begin position="1790"/>
        <end position="1866"/>
    </location>
</feature>
<dbReference type="GO" id="GO:0004549">
    <property type="term" value="F:tRNA-specific ribonuclease activity"/>
    <property type="evidence" value="ECO:0007669"/>
    <property type="project" value="InterPro"/>
</dbReference>
<dbReference type="Pfam" id="PF12256">
    <property type="entry name" value="TcdB_toxin_midN"/>
    <property type="match status" value="1"/>
</dbReference>
<dbReference type="InterPro" id="IPR040559">
    <property type="entry name" value="CdiA_C"/>
</dbReference>
<dbReference type="Gene3D" id="3.40.1350.120">
    <property type="match status" value="1"/>
</dbReference>
<dbReference type="PRINTS" id="PR00394">
    <property type="entry name" value="RHSPROTEIN"/>
</dbReference>
<dbReference type="PANTHER" id="PTHR32305">
    <property type="match status" value="1"/>
</dbReference>